<dbReference type="SMART" id="SM00331">
    <property type="entry name" value="PP2C_SIG"/>
    <property type="match status" value="1"/>
</dbReference>
<evidence type="ECO:0000259" key="1">
    <source>
        <dbReference type="PROSITE" id="PS51746"/>
    </source>
</evidence>
<sequence length="262" mass="28499">MNFAYYSQTDPGLVRENNEDCVSTDADNHVVVLADGMGGYNAGEVASAMATSFIRTELGRWIAEGGHEATARELRRAMEICTDNANRSIFNAANSEAQYAGMGTTLVMGVFQPTRAMIGHVGDSRCYRLRGETLQQLTRDHSLLQEQIDAGLISPELAQFATHKNLVTRALGVEDTVLLEVNEFRLEVDDVYLFCSDGLTDMVPDDAIAAILLETGSLEERGRALVEAANEAGGRDNISVILVHSTARMVRRGLLSRMLGNG</sequence>
<proteinExistence type="predicted"/>
<dbReference type="RefSeq" id="WP_234264227.1">
    <property type="nucleotide sequence ID" value="NZ_BSPB01000027.1"/>
</dbReference>
<dbReference type="NCBIfam" id="NF033484">
    <property type="entry name" value="Stp1_PP2C_phos"/>
    <property type="match status" value="1"/>
</dbReference>
<evidence type="ECO:0000313" key="3">
    <source>
        <dbReference type="Proteomes" id="UP001156903"/>
    </source>
</evidence>
<dbReference type="SUPFAM" id="SSF81606">
    <property type="entry name" value="PP2C-like"/>
    <property type="match status" value="1"/>
</dbReference>
<dbReference type="PROSITE" id="PS51746">
    <property type="entry name" value="PPM_2"/>
    <property type="match status" value="1"/>
</dbReference>
<dbReference type="Gene3D" id="3.60.40.10">
    <property type="entry name" value="PPM-type phosphatase domain"/>
    <property type="match status" value="1"/>
</dbReference>
<name>A0ABQ6C686_9BURK</name>
<dbReference type="CDD" id="cd00143">
    <property type="entry name" value="PP2Cc"/>
    <property type="match status" value="1"/>
</dbReference>
<dbReference type="Proteomes" id="UP001156903">
    <property type="component" value="Unassembled WGS sequence"/>
</dbReference>
<dbReference type="InterPro" id="IPR015655">
    <property type="entry name" value="PP2C"/>
</dbReference>
<dbReference type="PANTHER" id="PTHR47992">
    <property type="entry name" value="PROTEIN PHOSPHATASE"/>
    <property type="match status" value="1"/>
</dbReference>
<dbReference type="InterPro" id="IPR001932">
    <property type="entry name" value="PPM-type_phosphatase-like_dom"/>
</dbReference>
<protein>
    <submittedName>
        <fullName evidence="2">PP2C phosphatase</fullName>
    </submittedName>
</protein>
<feature type="domain" description="PPM-type phosphatase" evidence="1">
    <location>
        <begin position="4"/>
        <end position="245"/>
    </location>
</feature>
<dbReference type="InterPro" id="IPR036457">
    <property type="entry name" value="PPM-type-like_dom_sf"/>
</dbReference>
<accession>A0ABQ6C686</accession>
<reference evidence="3" key="1">
    <citation type="journal article" date="2019" name="Int. J. Syst. Evol. Microbiol.">
        <title>The Global Catalogue of Microorganisms (GCM) 10K type strain sequencing project: providing services to taxonomists for standard genome sequencing and annotation.</title>
        <authorList>
            <consortium name="The Broad Institute Genomics Platform"/>
            <consortium name="The Broad Institute Genome Sequencing Center for Infectious Disease"/>
            <person name="Wu L."/>
            <person name="Ma J."/>
        </authorList>
    </citation>
    <scope>NUCLEOTIDE SEQUENCE [LARGE SCALE GENOMIC DNA]</scope>
    <source>
        <strain evidence="3">NBRC 109341</strain>
    </source>
</reference>
<dbReference type="Pfam" id="PF13672">
    <property type="entry name" value="PP2C_2"/>
    <property type="match status" value="1"/>
</dbReference>
<keyword evidence="3" id="KW-1185">Reference proteome</keyword>
<evidence type="ECO:0000313" key="2">
    <source>
        <dbReference type="EMBL" id="GLS15500.1"/>
    </source>
</evidence>
<dbReference type="EMBL" id="BSPB01000027">
    <property type="protein sequence ID" value="GLS15500.1"/>
    <property type="molecule type" value="Genomic_DNA"/>
</dbReference>
<organism evidence="2 3">
    <name type="scientific">Hydrogenophaga electricum</name>
    <dbReference type="NCBI Taxonomy" id="1230953"/>
    <lineage>
        <taxon>Bacteria</taxon>
        <taxon>Pseudomonadati</taxon>
        <taxon>Pseudomonadota</taxon>
        <taxon>Betaproteobacteria</taxon>
        <taxon>Burkholderiales</taxon>
        <taxon>Comamonadaceae</taxon>
        <taxon>Hydrogenophaga</taxon>
    </lineage>
</organism>
<dbReference type="SMART" id="SM00332">
    <property type="entry name" value="PP2Cc"/>
    <property type="match status" value="1"/>
</dbReference>
<comment type="caution">
    <text evidence="2">The sequence shown here is derived from an EMBL/GenBank/DDBJ whole genome shotgun (WGS) entry which is preliminary data.</text>
</comment>
<gene>
    <name evidence="2" type="ORF">GCM10007935_29360</name>
</gene>